<dbReference type="InterPro" id="IPR050382">
    <property type="entry name" value="MFS_Na/Anion_cotransporter"/>
</dbReference>
<keyword evidence="4" id="KW-0769">Symport</keyword>
<evidence type="ECO:0000256" key="2">
    <source>
        <dbReference type="ARBA" id="ARBA00022448"/>
    </source>
</evidence>
<keyword evidence="6 8" id="KW-0472">Membrane</keyword>
<keyword evidence="11" id="KW-1185">Reference proteome</keyword>
<evidence type="ECO:0000256" key="1">
    <source>
        <dbReference type="ARBA" id="ARBA00004141"/>
    </source>
</evidence>
<dbReference type="PANTHER" id="PTHR11662:SF399">
    <property type="entry name" value="FI19708P1-RELATED"/>
    <property type="match status" value="1"/>
</dbReference>
<feature type="transmembrane region" description="Helical" evidence="8">
    <location>
        <begin position="447"/>
        <end position="466"/>
    </location>
</feature>
<feature type="transmembrane region" description="Helical" evidence="8">
    <location>
        <begin position="275"/>
        <end position="294"/>
    </location>
</feature>
<evidence type="ECO:0000259" key="9">
    <source>
        <dbReference type="PROSITE" id="PS50850"/>
    </source>
</evidence>
<evidence type="ECO:0000256" key="6">
    <source>
        <dbReference type="ARBA" id="ARBA00023136"/>
    </source>
</evidence>
<evidence type="ECO:0000256" key="8">
    <source>
        <dbReference type="SAM" id="Phobius"/>
    </source>
</evidence>
<feature type="domain" description="Major facilitator superfamily (MFS) profile" evidence="9">
    <location>
        <begin position="32"/>
        <end position="470"/>
    </location>
</feature>
<dbReference type="GO" id="GO:0016020">
    <property type="term" value="C:membrane"/>
    <property type="evidence" value="ECO:0007669"/>
    <property type="project" value="UniProtKB-SubCell"/>
</dbReference>
<dbReference type="KEGG" id="tut:107359251"/>
<feature type="transmembrane region" description="Helical" evidence="8">
    <location>
        <begin position="314"/>
        <end position="331"/>
    </location>
</feature>
<feature type="transmembrane region" description="Helical" evidence="8">
    <location>
        <begin position="31"/>
        <end position="49"/>
    </location>
</feature>
<keyword evidence="2" id="KW-0813">Transport</keyword>
<feature type="compositionally biased region" description="Basic and acidic residues" evidence="7">
    <location>
        <begin position="480"/>
        <end position="497"/>
    </location>
</feature>
<dbReference type="EMBL" id="CAEY01001109">
    <property type="status" value="NOT_ANNOTATED_CDS"/>
    <property type="molecule type" value="Genomic_DNA"/>
</dbReference>
<feature type="transmembrane region" description="Helical" evidence="8">
    <location>
        <begin position="213"/>
        <end position="234"/>
    </location>
</feature>
<dbReference type="EnsemblMetazoa" id="tetur03g02050.1">
    <property type="protein sequence ID" value="tetur03g02050.1"/>
    <property type="gene ID" value="tetur03g02050"/>
</dbReference>
<dbReference type="InterPro" id="IPR011701">
    <property type="entry name" value="MFS"/>
</dbReference>
<feature type="transmembrane region" description="Helical" evidence="8">
    <location>
        <begin position="142"/>
        <end position="167"/>
    </location>
</feature>
<proteinExistence type="predicted"/>
<gene>
    <name evidence="10" type="primary">107359251</name>
</gene>
<evidence type="ECO:0000256" key="5">
    <source>
        <dbReference type="ARBA" id="ARBA00022989"/>
    </source>
</evidence>
<dbReference type="Gene3D" id="1.20.1250.20">
    <property type="entry name" value="MFS general substrate transporter like domains"/>
    <property type="match status" value="2"/>
</dbReference>
<evidence type="ECO:0000313" key="10">
    <source>
        <dbReference type="EnsemblMetazoa" id="tetur03g02050.1"/>
    </source>
</evidence>
<sequence length="503" mass="55515">MTLSVRESLSIKLSNVSNISKRLQKQPCIPFRYLVIFFMFAVSAISFSVRNVLNFAILAMVNEESPASIDSNSTMVQSEIKFNWDQRDQGFVLGAYFYTYTSAQIISGILTDKFNAVHLLTASQIIASICSFLSPILAEYGIFYFIAIRMALGLAHGVLFPSCFILVERWLSPGEIAVAQSFIQVGSNFGIVIIMPLTAWLCDSGFVGGWPSAFYTVAAVNIIFIVFWVVAITLDPSTNRWVSPAEKEMIAHVNSSKTVKTKINKTPWKSLLTSLPLWSVMISRGINGLIYYAINSKIPVYMETVLGYKLKGNGVINSLLYVAICSTQLITGPASRYVINKKWLTKTVTRKVFESIALLGTSLCIFIIPSLGDRSDLIVIVLILSMFFMGFTVGGDTPIIPEMAPHLVGTTYGFANTLGCASGFIAPIITAAILGDQVQSASLWNKTFYTFAGLQLIGFFAFLFFATAEPQPWGTIQTKETSDEKEEKSRSKDKKTYDISSKV</sequence>
<feature type="transmembrane region" description="Helical" evidence="8">
    <location>
        <begin position="352"/>
        <end position="371"/>
    </location>
</feature>
<feature type="transmembrane region" description="Helical" evidence="8">
    <location>
        <begin position="117"/>
        <end position="136"/>
    </location>
</feature>
<dbReference type="eggNOG" id="KOG2532">
    <property type="taxonomic scope" value="Eukaryota"/>
</dbReference>
<feature type="region of interest" description="Disordered" evidence="7">
    <location>
        <begin position="475"/>
        <end position="503"/>
    </location>
</feature>
<dbReference type="FunFam" id="1.20.1250.20:FF:000423">
    <property type="entry name" value="Putative inorganic phosphate cotransporter-like Protein"/>
    <property type="match status" value="1"/>
</dbReference>
<organism evidence="10 11">
    <name type="scientific">Tetranychus urticae</name>
    <name type="common">Two-spotted spider mite</name>
    <dbReference type="NCBI Taxonomy" id="32264"/>
    <lineage>
        <taxon>Eukaryota</taxon>
        <taxon>Metazoa</taxon>
        <taxon>Ecdysozoa</taxon>
        <taxon>Arthropoda</taxon>
        <taxon>Chelicerata</taxon>
        <taxon>Arachnida</taxon>
        <taxon>Acari</taxon>
        <taxon>Acariformes</taxon>
        <taxon>Trombidiformes</taxon>
        <taxon>Prostigmata</taxon>
        <taxon>Eleutherengona</taxon>
        <taxon>Raphignathae</taxon>
        <taxon>Tetranychoidea</taxon>
        <taxon>Tetranychidae</taxon>
        <taxon>Tetranychus</taxon>
    </lineage>
</organism>
<dbReference type="GO" id="GO:0015293">
    <property type="term" value="F:symporter activity"/>
    <property type="evidence" value="ECO:0007669"/>
    <property type="project" value="UniProtKB-KW"/>
</dbReference>
<keyword evidence="3 8" id="KW-0812">Transmembrane</keyword>
<feature type="transmembrane region" description="Helical" evidence="8">
    <location>
        <begin position="91"/>
        <end position="110"/>
    </location>
</feature>
<dbReference type="FunFam" id="1.20.1250.20:FF:000003">
    <property type="entry name" value="Solute carrier family 17 member 3"/>
    <property type="match status" value="1"/>
</dbReference>
<dbReference type="InterPro" id="IPR020846">
    <property type="entry name" value="MFS_dom"/>
</dbReference>
<dbReference type="PANTHER" id="PTHR11662">
    <property type="entry name" value="SOLUTE CARRIER FAMILY 17"/>
    <property type="match status" value="1"/>
</dbReference>
<dbReference type="OrthoDB" id="2985014at2759"/>
<dbReference type="HOGENOM" id="CLU_001265_5_0_1"/>
<reference evidence="11" key="1">
    <citation type="submission" date="2011-08" db="EMBL/GenBank/DDBJ databases">
        <authorList>
            <person name="Rombauts S."/>
        </authorList>
    </citation>
    <scope>NUCLEOTIDE SEQUENCE</scope>
    <source>
        <strain evidence="11">London</strain>
    </source>
</reference>
<name>T1JYY9_TETUR</name>
<dbReference type="STRING" id="32264.T1JYY9"/>
<dbReference type="Pfam" id="PF07690">
    <property type="entry name" value="MFS_1"/>
    <property type="match status" value="1"/>
</dbReference>
<feature type="transmembrane region" description="Helical" evidence="8">
    <location>
        <begin position="179"/>
        <end position="201"/>
    </location>
</feature>
<keyword evidence="5 8" id="KW-1133">Transmembrane helix</keyword>
<evidence type="ECO:0000256" key="7">
    <source>
        <dbReference type="SAM" id="MobiDB-lite"/>
    </source>
</evidence>
<evidence type="ECO:0000256" key="3">
    <source>
        <dbReference type="ARBA" id="ARBA00022692"/>
    </source>
</evidence>
<dbReference type="OMA" id="GAYFYTY"/>
<evidence type="ECO:0000313" key="11">
    <source>
        <dbReference type="Proteomes" id="UP000015104"/>
    </source>
</evidence>
<protein>
    <recommendedName>
        <fullName evidence="9">Major facilitator superfamily (MFS) profile domain-containing protein</fullName>
    </recommendedName>
</protein>
<dbReference type="Proteomes" id="UP000015104">
    <property type="component" value="Unassembled WGS sequence"/>
</dbReference>
<dbReference type="AlphaFoldDB" id="T1JYY9"/>
<reference evidence="10" key="2">
    <citation type="submission" date="2015-06" db="UniProtKB">
        <authorList>
            <consortium name="EnsemblMetazoa"/>
        </authorList>
    </citation>
    <scope>IDENTIFICATION</scope>
</reference>
<dbReference type="GO" id="GO:0006820">
    <property type="term" value="P:monoatomic anion transport"/>
    <property type="evidence" value="ECO:0007669"/>
    <property type="project" value="TreeGrafter"/>
</dbReference>
<dbReference type="SUPFAM" id="SSF103473">
    <property type="entry name" value="MFS general substrate transporter"/>
    <property type="match status" value="1"/>
</dbReference>
<accession>T1JYY9</accession>
<feature type="transmembrane region" description="Helical" evidence="8">
    <location>
        <begin position="377"/>
        <end position="400"/>
    </location>
</feature>
<dbReference type="InterPro" id="IPR036259">
    <property type="entry name" value="MFS_trans_sf"/>
</dbReference>
<dbReference type="PROSITE" id="PS50850">
    <property type="entry name" value="MFS"/>
    <property type="match status" value="1"/>
</dbReference>
<evidence type="ECO:0000256" key="4">
    <source>
        <dbReference type="ARBA" id="ARBA00022847"/>
    </source>
</evidence>
<comment type="subcellular location">
    <subcellularLocation>
        <location evidence="1">Membrane</location>
        <topology evidence="1">Multi-pass membrane protein</topology>
    </subcellularLocation>
</comment>
<feature type="transmembrane region" description="Helical" evidence="8">
    <location>
        <begin position="412"/>
        <end position="435"/>
    </location>
</feature>